<evidence type="ECO:0000256" key="1">
    <source>
        <dbReference type="SAM" id="MobiDB-lite"/>
    </source>
</evidence>
<dbReference type="AlphaFoldDB" id="A0AAV0YRU1"/>
<evidence type="ECO:0000313" key="3">
    <source>
        <dbReference type="Proteomes" id="UP001157006"/>
    </source>
</evidence>
<organism evidence="2 3">
    <name type="scientific">Vicia faba</name>
    <name type="common">Broad bean</name>
    <name type="synonym">Faba vulgaris</name>
    <dbReference type="NCBI Taxonomy" id="3906"/>
    <lineage>
        <taxon>Eukaryota</taxon>
        <taxon>Viridiplantae</taxon>
        <taxon>Streptophyta</taxon>
        <taxon>Embryophyta</taxon>
        <taxon>Tracheophyta</taxon>
        <taxon>Spermatophyta</taxon>
        <taxon>Magnoliopsida</taxon>
        <taxon>eudicotyledons</taxon>
        <taxon>Gunneridae</taxon>
        <taxon>Pentapetalae</taxon>
        <taxon>rosids</taxon>
        <taxon>fabids</taxon>
        <taxon>Fabales</taxon>
        <taxon>Fabaceae</taxon>
        <taxon>Papilionoideae</taxon>
        <taxon>50 kb inversion clade</taxon>
        <taxon>NPAAA clade</taxon>
        <taxon>Hologalegina</taxon>
        <taxon>IRL clade</taxon>
        <taxon>Fabeae</taxon>
        <taxon>Vicia</taxon>
    </lineage>
</organism>
<accession>A0AAV0YRU1</accession>
<feature type="region of interest" description="Disordered" evidence="1">
    <location>
        <begin position="57"/>
        <end position="87"/>
    </location>
</feature>
<dbReference type="EMBL" id="OX451736">
    <property type="protein sequence ID" value="CAI8586757.1"/>
    <property type="molecule type" value="Genomic_DNA"/>
</dbReference>
<sequence>MREHSIFAHTVAPHIVRFASRFAKMDNYVNFVGVYLNDVHYIDSSDVEYSYDEDVNDVVSSGHQSSNDEDGCDNDDDEESNGAEWSNSQAIVGDRLVSINCITLDEICAIEFRTMSEAYDFYYRNGNVKVFLLGKRC</sequence>
<protein>
    <recommendedName>
        <fullName evidence="4">PDZ domain-containing protein</fullName>
    </recommendedName>
</protein>
<reference evidence="2 3" key="1">
    <citation type="submission" date="2023-01" db="EMBL/GenBank/DDBJ databases">
        <authorList>
            <person name="Kreplak J."/>
        </authorList>
    </citation>
    <scope>NUCLEOTIDE SEQUENCE [LARGE SCALE GENOMIC DNA]</scope>
</reference>
<evidence type="ECO:0008006" key="4">
    <source>
        <dbReference type="Google" id="ProtNLM"/>
    </source>
</evidence>
<keyword evidence="3" id="KW-1185">Reference proteome</keyword>
<dbReference type="Proteomes" id="UP001157006">
    <property type="component" value="Chromosome 1L"/>
</dbReference>
<evidence type="ECO:0000313" key="2">
    <source>
        <dbReference type="EMBL" id="CAI8586757.1"/>
    </source>
</evidence>
<proteinExistence type="predicted"/>
<feature type="compositionally biased region" description="Acidic residues" evidence="1">
    <location>
        <begin position="67"/>
        <end position="81"/>
    </location>
</feature>
<name>A0AAV0YRU1_VICFA</name>
<gene>
    <name evidence="2" type="ORF">VFH_I268880</name>
</gene>